<evidence type="ECO:0000256" key="5">
    <source>
        <dbReference type="ARBA" id="ARBA00022679"/>
    </source>
</evidence>
<dbReference type="InterPro" id="IPR001497">
    <property type="entry name" value="MethylDNA_cys_MeTrfase_AS"/>
</dbReference>
<reference evidence="11 12" key="1">
    <citation type="submission" date="2018-06" db="EMBL/GenBank/DDBJ databases">
        <title>Genomic Encyclopedia of Archaeal and Bacterial Type Strains, Phase II (KMG-II): from individual species to whole genera.</title>
        <authorList>
            <person name="Goeker M."/>
        </authorList>
    </citation>
    <scope>NUCLEOTIDE SEQUENCE [LARGE SCALE GENOMIC DNA]</scope>
    <source>
        <strain evidence="11 12">DSM 29821</strain>
    </source>
</reference>
<evidence type="ECO:0000256" key="3">
    <source>
        <dbReference type="ARBA" id="ARBA00011918"/>
    </source>
</evidence>
<keyword evidence="6" id="KW-0227">DNA damage</keyword>
<keyword evidence="5 11" id="KW-0808">Transferase</keyword>
<protein>
    <recommendedName>
        <fullName evidence="3">methylated-DNA--[protein]-cysteine S-methyltransferase</fullName>
        <ecNumber evidence="3">2.1.1.63</ecNumber>
    </recommendedName>
</protein>
<dbReference type="Gene3D" id="1.10.10.10">
    <property type="entry name" value="Winged helix-like DNA-binding domain superfamily/Winged helix DNA-binding domain"/>
    <property type="match status" value="1"/>
</dbReference>
<dbReference type="GO" id="GO:0006281">
    <property type="term" value="P:DNA repair"/>
    <property type="evidence" value="ECO:0007669"/>
    <property type="project" value="UniProtKB-KW"/>
</dbReference>
<dbReference type="CDD" id="cd06445">
    <property type="entry name" value="ATase"/>
    <property type="match status" value="1"/>
</dbReference>
<evidence type="ECO:0000313" key="11">
    <source>
        <dbReference type="EMBL" id="RAJ80049.1"/>
    </source>
</evidence>
<evidence type="ECO:0000259" key="9">
    <source>
        <dbReference type="Pfam" id="PF01035"/>
    </source>
</evidence>
<dbReference type="Pfam" id="PF02870">
    <property type="entry name" value="Methyltransf_1N"/>
    <property type="match status" value="1"/>
</dbReference>
<proteinExistence type="inferred from homology"/>
<evidence type="ECO:0000256" key="4">
    <source>
        <dbReference type="ARBA" id="ARBA00022603"/>
    </source>
</evidence>
<dbReference type="PANTHER" id="PTHR10815:SF5">
    <property type="entry name" value="METHYLATED-DNA--PROTEIN-CYSTEINE METHYLTRANSFERASE"/>
    <property type="match status" value="1"/>
</dbReference>
<dbReference type="PANTHER" id="PTHR10815">
    <property type="entry name" value="METHYLATED-DNA--PROTEIN-CYSTEINE METHYLTRANSFERASE"/>
    <property type="match status" value="1"/>
</dbReference>
<comment type="catalytic activity">
    <reaction evidence="1">
        <text>a 4-O-methyl-thymidine in DNA + L-cysteinyl-[protein] = a thymidine in DNA + S-methyl-L-cysteinyl-[protein]</text>
        <dbReference type="Rhea" id="RHEA:53428"/>
        <dbReference type="Rhea" id="RHEA-COMP:10131"/>
        <dbReference type="Rhea" id="RHEA-COMP:10132"/>
        <dbReference type="Rhea" id="RHEA-COMP:13555"/>
        <dbReference type="Rhea" id="RHEA-COMP:13556"/>
        <dbReference type="ChEBI" id="CHEBI:29950"/>
        <dbReference type="ChEBI" id="CHEBI:82612"/>
        <dbReference type="ChEBI" id="CHEBI:137386"/>
        <dbReference type="ChEBI" id="CHEBI:137387"/>
        <dbReference type="EC" id="2.1.1.63"/>
    </reaction>
</comment>
<dbReference type="InterPro" id="IPR036217">
    <property type="entry name" value="MethylDNA_cys_MeTrfase_DNAb"/>
</dbReference>
<dbReference type="Gene3D" id="3.30.160.70">
    <property type="entry name" value="Methylated DNA-protein cysteine methyltransferase domain"/>
    <property type="match status" value="1"/>
</dbReference>
<evidence type="ECO:0000313" key="12">
    <source>
        <dbReference type="Proteomes" id="UP000249819"/>
    </source>
</evidence>
<comment type="catalytic activity">
    <reaction evidence="8">
        <text>a 6-O-methyl-2'-deoxyguanosine in DNA + L-cysteinyl-[protein] = S-methyl-L-cysteinyl-[protein] + a 2'-deoxyguanosine in DNA</text>
        <dbReference type="Rhea" id="RHEA:24000"/>
        <dbReference type="Rhea" id="RHEA-COMP:10131"/>
        <dbReference type="Rhea" id="RHEA-COMP:10132"/>
        <dbReference type="Rhea" id="RHEA-COMP:11367"/>
        <dbReference type="Rhea" id="RHEA-COMP:11368"/>
        <dbReference type="ChEBI" id="CHEBI:29950"/>
        <dbReference type="ChEBI" id="CHEBI:82612"/>
        <dbReference type="ChEBI" id="CHEBI:85445"/>
        <dbReference type="ChEBI" id="CHEBI:85448"/>
        <dbReference type="EC" id="2.1.1.63"/>
    </reaction>
</comment>
<keyword evidence="4 11" id="KW-0489">Methyltransferase</keyword>
<comment type="similarity">
    <text evidence="2">Belongs to the MGMT family.</text>
</comment>
<gene>
    <name evidence="11" type="ORF">CLV59_105156</name>
</gene>
<keyword evidence="7" id="KW-0234">DNA repair</keyword>
<dbReference type="GO" id="GO:0003908">
    <property type="term" value="F:methylated-DNA-[protein]-cysteine S-methyltransferase activity"/>
    <property type="evidence" value="ECO:0007669"/>
    <property type="project" value="UniProtKB-EC"/>
</dbReference>
<dbReference type="InterPro" id="IPR036631">
    <property type="entry name" value="MGMT_N_sf"/>
</dbReference>
<organism evidence="11 12">
    <name type="scientific">Chitinophaga dinghuensis</name>
    <dbReference type="NCBI Taxonomy" id="1539050"/>
    <lineage>
        <taxon>Bacteria</taxon>
        <taxon>Pseudomonadati</taxon>
        <taxon>Bacteroidota</taxon>
        <taxon>Chitinophagia</taxon>
        <taxon>Chitinophagales</taxon>
        <taxon>Chitinophagaceae</taxon>
        <taxon>Chitinophaga</taxon>
    </lineage>
</organism>
<evidence type="ECO:0000256" key="2">
    <source>
        <dbReference type="ARBA" id="ARBA00008711"/>
    </source>
</evidence>
<evidence type="ECO:0000256" key="6">
    <source>
        <dbReference type="ARBA" id="ARBA00022763"/>
    </source>
</evidence>
<dbReference type="InterPro" id="IPR014048">
    <property type="entry name" value="MethylDNA_cys_MeTrfase_DNA-bd"/>
</dbReference>
<dbReference type="InterPro" id="IPR008332">
    <property type="entry name" value="MethylG_MeTrfase_N"/>
</dbReference>
<evidence type="ECO:0000256" key="8">
    <source>
        <dbReference type="ARBA" id="ARBA00049348"/>
    </source>
</evidence>
<dbReference type="OrthoDB" id="9802228at2"/>
<evidence type="ECO:0000256" key="1">
    <source>
        <dbReference type="ARBA" id="ARBA00001286"/>
    </source>
</evidence>
<evidence type="ECO:0000256" key="7">
    <source>
        <dbReference type="ARBA" id="ARBA00023204"/>
    </source>
</evidence>
<dbReference type="GO" id="GO:0032259">
    <property type="term" value="P:methylation"/>
    <property type="evidence" value="ECO:0007669"/>
    <property type="project" value="UniProtKB-KW"/>
</dbReference>
<dbReference type="EMBL" id="QLMA01000005">
    <property type="protein sequence ID" value="RAJ80049.1"/>
    <property type="molecule type" value="Genomic_DNA"/>
</dbReference>
<dbReference type="InterPro" id="IPR036388">
    <property type="entry name" value="WH-like_DNA-bd_sf"/>
</dbReference>
<dbReference type="Proteomes" id="UP000249819">
    <property type="component" value="Unassembled WGS sequence"/>
</dbReference>
<keyword evidence="12" id="KW-1185">Reference proteome</keyword>
<dbReference type="EC" id="2.1.1.63" evidence="3"/>
<accession>A0A327VVU0</accession>
<sequence>MAKPINIIDLKQLETPIGRMFACAVPEGVCLLEFTERKILQQQYGYLTKAFRAEIVPGENPHFPLLEEQLQEYFAGNRKTFSVPLAIPGTSFRVKAWHGLQQIPYGTTRSYKEQALALGTPDAIRAVASANGANRVSIIIPCHRLIATDGSLTGYGGGIWRKQWLLEFEEKHV</sequence>
<evidence type="ECO:0000259" key="10">
    <source>
        <dbReference type="Pfam" id="PF02870"/>
    </source>
</evidence>
<dbReference type="FunFam" id="1.10.10.10:FF:000214">
    <property type="entry name" value="Methylated-DNA--protein-cysteine methyltransferase"/>
    <property type="match status" value="1"/>
</dbReference>
<dbReference type="PROSITE" id="PS00374">
    <property type="entry name" value="MGMT"/>
    <property type="match status" value="1"/>
</dbReference>
<dbReference type="RefSeq" id="WP_111593403.1">
    <property type="nucleotide sequence ID" value="NZ_QLMA01000005.1"/>
</dbReference>
<feature type="domain" description="Methylated-DNA-[protein]-cysteine S-methyltransferase DNA binding" evidence="9">
    <location>
        <begin position="92"/>
        <end position="170"/>
    </location>
</feature>
<dbReference type="Pfam" id="PF01035">
    <property type="entry name" value="DNA_binding_1"/>
    <property type="match status" value="1"/>
</dbReference>
<dbReference type="NCBIfam" id="TIGR00589">
    <property type="entry name" value="ogt"/>
    <property type="match status" value="1"/>
</dbReference>
<dbReference type="SUPFAM" id="SSF53155">
    <property type="entry name" value="Methylated DNA-protein cysteine methyltransferase domain"/>
    <property type="match status" value="1"/>
</dbReference>
<feature type="domain" description="Methylguanine DNA methyltransferase ribonuclease-like" evidence="10">
    <location>
        <begin position="59"/>
        <end position="87"/>
    </location>
</feature>
<dbReference type="AlphaFoldDB" id="A0A327VVU0"/>
<name>A0A327VVU0_9BACT</name>
<dbReference type="SUPFAM" id="SSF46767">
    <property type="entry name" value="Methylated DNA-protein cysteine methyltransferase, C-terminal domain"/>
    <property type="match status" value="1"/>
</dbReference>
<comment type="caution">
    <text evidence="11">The sequence shown here is derived from an EMBL/GenBank/DDBJ whole genome shotgun (WGS) entry which is preliminary data.</text>
</comment>